<sequence>MARRDYRHALDDMLAALDGIAQATAGQDFDAFCRNWLLKHGVERGIEIISEASRALPDSVKALRPEIPWHQVRAIGNILRHEYHGLSARILWNVVVDELPRLRIAVEALQAQAGDLPSDPVDTI</sequence>
<keyword evidence="4" id="KW-0547">Nucleotide-binding</keyword>
<evidence type="ECO:0000256" key="1">
    <source>
        <dbReference type="ARBA" id="ARBA00022553"/>
    </source>
</evidence>
<dbReference type="InterPro" id="IPR008201">
    <property type="entry name" value="HepT-like"/>
</dbReference>
<dbReference type="GO" id="GO:0000166">
    <property type="term" value="F:nucleotide binding"/>
    <property type="evidence" value="ECO:0007669"/>
    <property type="project" value="UniProtKB-KW"/>
</dbReference>
<evidence type="ECO:0000313" key="7">
    <source>
        <dbReference type="Proteomes" id="UP000180215"/>
    </source>
</evidence>
<accession>A0A1S1P2X9</accession>
<organism evidence="6 7">
    <name type="scientific">Methylorubrum extorquens</name>
    <name type="common">Methylobacterium dichloromethanicum</name>
    <name type="synonym">Methylobacterium extorquens</name>
    <dbReference type="NCBI Taxonomy" id="408"/>
    <lineage>
        <taxon>Bacteria</taxon>
        <taxon>Pseudomonadati</taxon>
        <taxon>Pseudomonadota</taxon>
        <taxon>Alphaproteobacteria</taxon>
        <taxon>Hyphomicrobiales</taxon>
        <taxon>Methylobacteriaceae</taxon>
        <taxon>Methylorubrum</taxon>
    </lineage>
</organism>
<evidence type="ECO:0000256" key="5">
    <source>
        <dbReference type="ARBA" id="ARBA00022801"/>
    </source>
</evidence>
<keyword evidence="2" id="KW-1277">Toxin-antitoxin system</keyword>
<keyword evidence="5" id="KW-0378">Hydrolase</keyword>
<evidence type="ECO:0000256" key="3">
    <source>
        <dbReference type="ARBA" id="ARBA00022722"/>
    </source>
</evidence>
<evidence type="ECO:0000256" key="4">
    <source>
        <dbReference type="ARBA" id="ARBA00022741"/>
    </source>
</evidence>
<dbReference type="GO" id="GO:0016787">
    <property type="term" value="F:hydrolase activity"/>
    <property type="evidence" value="ECO:0007669"/>
    <property type="project" value="UniProtKB-KW"/>
</dbReference>
<gene>
    <name evidence="6" type="ORF">BK022_17560</name>
</gene>
<dbReference type="PANTHER" id="PTHR34139:SF1">
    <property type="entry name" value="RNASE MJ1380-RELATED"/>
    <property type="match status" value="1"/>
</dbReference>
<evidence type="ECO:0000313" key="6">
    <source>
        <dbReference type="EMBL" id="OHV15641.1"/>
    </source>
</evidence>
<dbReference type="InterPro" id="IPR051813">
    <property type="entry name" value="HepT_RNase_toxin"/>
</dbReference>
<dbReference type="PANTHER" id="PTHR34139">
    <property type="entry name" value="UPF0331 PROTEIN MJ0127"/>
    <property type="match status" value="1"/>
</dbReference>
<keyword evidence="3" id="KW-0540">Nuclease</keyword>
<keyword evidence="1" id="KW-0597">Phosphoprotein</keyword>
<dbReference type="GO" id="GO:0004540">
    <property type="term" value="F:RNA nuclease activity"/>
    <property type="evidence" value="ECO:0007669"/>
    <property type="project" value="InterPro"/>
</dbReference>
<dbReference type="AlphaFoldDB" id="A0A1S1P2X9"/>
<name>A0A1S1P2X9_METEX</name>
<reference evidence="6 7" key="1">
    <citation type="submission" date="2016-10" db="EMBL/GenBank/DDBJ databases">
        <title>Draft genome sequence of Methylobacterium extorquens CP3, a seed endophyte of Crotalaria pumila with plant growth-promoting and metal tolerance properties.</title>
        <authorList>
            <person name="Sanchez-Lopez A.S."/>
            <person name="Van Hamme J.D."/>
            <person name="Thijs S."/>
            <person name="Mcammond B.M."/>
            <person name="Stevens V."/>
            <person name="Gonzalez-Chavez M.D.C."/>
            <person name="Vangronsveld J."/>
        </authorList>
    </citation>
    <scope>NUCLEOTIDE SEQUENCE [LARGE SCALE GENOMIC DNA]</scope>
    <source>
        <strain evidence="6 7">CP3</strain>
    </source>
</reference>
<dbReference type="EMBL" id="MNAO01000235">
    <property type="protein sequence ID" value="OHV15641.1"/>
    <property type="molecule type" value="Genomic_DNA"/>
</dbReference>
<evidence type="ECO:0000256" key="2">
    <source>
        <dbReference type="ARBA" id="ARBA00022649"/>
    </source>
</evidence>
<dbReference type="Pfam" id="PF01934">
    <property type="entry name" value="HepT-like"/>
    <property type="match status" value="1"/>
</dbReference>
<comment type="caution">
    <text evidence="6">The sequence shown here is derived from an EMBL/GenBank/DDBJ whole genome shotgun (WGS) entry which is preliminary data.</text>
</comment>
<protein>
    <recommendedName>
        <fullName evidence="8">DUF86 domain-containing protein</fullName>
    </recommendedName>
</protein>
<dbReference type="Proteomes" id="UP000180215">
    <property type="component" value="Unassembled WGS sequence"/>
</dbReference>
<proteinExistence type="predicted"/>
<evidence type="ECO:0008006" key="8">
    <source>
        <dbReference type="Google" id="ProtNLM"/>
    </source>
</evidence>
<dbReference type="GO" id="GO:0110001">
    <property type="term" value="C:toxin-antitoxin complex"/>
    <property type="evidence" value="ECO:0007669"/>
    <property type="project" value="InterPro"/>
</dbReference>